<feature type="compositionally biased region" description="Basic and acidic residues" evidence="7">
    <location>
        <begin position="444"/>
        <end position="456"/>
    </location>
</feature>
<keyword evidence="3 6" id="KW-0863">Zinc-finger</keyword>
<sequence>MASVASSPNFAVVCSFLERYAALLRLPDFNFAELEAALDDTDEAPNALVELHLRLLKTMGQKVARDRWEKHLAKMCEDFDSPLAWELKNLGYPKMSQANKLILLKFLCETQFDDNVRFKATVNEEEAELMRVQPLGRDRHGLVYWIHTDGHFNTRLYTEEQDDLEQSSWKLLSRNREGLAEVLQGLKLAVSGGAAGQEQNSPSCSSSDTEEPTKLPPPYTTAFKLGQKMKENKAETGDSGGKKLEEGEDEEEEVAPSKKERSEVGETKGGGASGSPEEAEDEEDSSLMKEAVIKLERLDDTMLEKLSQDTCKEETQAKLPVKKRELRMPTEISPDARPSKSDVDGEAQASGADAGGEGKGVASEGGGSGSGGGGGGAQGTAEGEAENGQNGELGRNGGGSGGGGSGGDDVSKGGSVAHKSDAEKDGEDTAAAPTTRKRGTSATHADRVKDAEKGDSEAVAGDPSKVNGQGSPRRITRQRKAASEEAKKAEEKSSSEEKGSSGESEGNDDGGEESQEEPSEGANIDDSCKRCGLSSHPELILLCDGCDDGYHTACLRPPLMLIPDGDWFCPSCQHKKLCEKMEEELNHLDRMVKKSNRAQRRKEMLTYVGISSENILPRKASFNSVQDDEDEEPVGRQRLERRSSRARKAVSYEYKEFDDAIITAIEEDIKEVKEAKRRMAMEQEAEDSGKEEEDEEEGGTGGASAAAAGAAAPASGPVHRGKDISTILRASGRHSGESDDGATAVAEKPKKRAADKSSDDKDEDSDEDDGRRGMARGRGRKRAPAKRKARRLTALDSFDEESEDEDYQESGTEVEEPDNWVDEYGSGDASSGSDYWQSLSRRPRKPRTEPTRRSQRLRGRPMEEDSDLESSDSEVARAARRAGRNKRSERRTAPARRGTRGNRAMARRKGGRNDSDASESDASHKSSPVVARRARATATPRKRQTRSSESHESASSASERPVRKRRRAAPAARARSSDEEEEEEEDEEKAGQRAKPAGSRQRRASGAGGSAQRRQKRPSSARAPVRTPKRKRAARSGRTTTGGAGAGSSSEEHGEHKEGSGGGGGESGEDADEAAIAAGKAQRARDARPRRPRRAAAARGTKAAAAAACDSSGEDEGAPPPPARASRRAGATKEGGGGGDDDEDVADDLLGVEDLVDYVTGE</sequence>
<dbReference type="PROSITE" id="PS01359">
    <property type="entry name" value="ZF_PHD_1"/>
    <property type="match status" value="1"/>
</dbReference>
<keyword evidence="10" id="KW-1185">Reference proteome</keyword>
<feature type="compositionally biased region" description="Basic residues" evidence="7">
    <location>
        <begin position="773"/>
        <end position="791"/>
    </location>
</feature>
<name>A0AAJ7U3J7_PETMA</name>
<feature type="compositionally biased region" description="Basic and acidic residues" evidence="7">
    <location>
        <begin position="305"/>
        <end position="328"/>
    </location>
</feature>
<organism evidence="10 11">
    <name type="scientific">Petromyzon marinus</name>
    <name type="common">Sea lamprey</name>
    <dbReference type="NCBI Taxonomy" id="7757"/>
    <lineage>
        <taxon>Eukaryota</taxon>
        <taxon>Metazoa</taxon>
        <taxon>Chordata</taxon>
        <taxon>Craniata</taxon>
        <taxon>Vertebrata</taxon>
        <taxon>Cyclostomata</taxon>
        <taxon>Hyperoartia</taxon>
        <taxon>Petromyzontiformes</taxon>
        <taxon>Petromyzontidae</taxon>
        <taxon>Petromyzon</taxon>
    </lineage>
</organism>
<feature type="compositionally biased region" description="Low complexity" evidence="7">
    <location>
        <begin position="703"/>
        <end position="716"/>
    </location>
</feature>
<comment type="subcellular location">
    <subcellularLocation>
        <location evidence="1">Nucleus</location>
    </subcellularLocation>
</comment>
<evidence type="ECO:0000256" key="1">
    <source>
        <dbReference type="ARBA" id="ARBA00004123"/>
    </source>
</evidence>
<evidence type="ECO:0000256" key="2">
    <source>
        <dbReference type="ARBA" id="ARBA00022723"/>
    </source>
</evidence>
<dbReference type="GO" id="GO:0042393">
    <property type="term" value="F:histone binding"/>
    <property type="evidence" value="ECO:0007669"/>
    <property type="project" value="TreeGrafter"/>
</dbReference>
<dbReference type="GO" id="GO:0031213">
    <property type="term" value="C:RSF complex"/>
    <property type="evidence" value="ECO:0007669"/>
    <property type="project" value="InterPro"/>
</dbReference>
<feature type="region of interest" description="Disordered" evidence="7">
    <location>
        <begin position="677"/>
        <end position="1162"/>
    </location>
</feature>
<dbReference type="AlphaFoldDB" id="A0AAJ7U3J7"/>
<dbReference type="Pfam" id="PF02791">
    <property type="entry name" value="DDT"/>
    <property type="match status" value="1"/>
</dbReference>
<dbReference type="CDD" id="cd15543">
    <property type="entry name" value="PHD_RSF1"/>
    <property type="match status" value="1"/>
</dbReference>
<dbReference type="PANTHER" id="PTHR14296:SF16">
    <property type="entry name" value="REMODELING AND SPACING FACTOR 1"/>
    <property type="match status" value="1"/>
</dbReference>
<dbReference type="Pfam" id="PF00628">
    <property type="entry name" value="PHD"/>
    <property type="match status" value="1"/>
</dbReference>
<dbReference type="PROSITE" id="PS50016">
    <property type="entry name" value="ZF_PHD_2"/>
    <property type="match status" value="1"/>
</dbReference>
<feature type="domain" description="PHD-type" evidence="8">
    <location>
        <begin position="525"/>
        <end position="575"/>
    </location>
</feature>
<feature type="compositionally biased region" description="Acidic residues" evidence="7">
    <location>
        <begin position="797"/>
        <end position="821"/>
    </location>
</feature>
<feature type="compositionally biased region" description="Polar residues" evidence="7">
    <location>
        <begin position="197"/>
        <end position="207"/>
    </location>
</feature>
<protein>
    <submittedName>
        <fullName evidence="11">Remodeling and spacing factor 1 isoform X1</fullName>
    </submittedName>
</protein>
<feature type="compositionally biased region" description="Basic and acidic residues" evidence="7">
    <location>
        <begin position="1050"/>
        <end position="1059"/>
    </location>
</feature>
<dbReference type="GO" id="GO:0008270">
    <property type="term" value="F:zinc ion binding"/>
    <property type="evidence" value="ECO:0007669"/>
    <property type="project" value="UniProtKB-KW"/>
</dbReference>
<proteinExistence type="predicted"/>
<feature type="compositionally biased region" description="Acidic residues" evidence="7">
    <location>
        <begin position="683"/>
        <end position="698"/>
    </location>
</feature>
<feature type="compositionally biased region" description="Acidic residues" evidence="7">
    <location>
        <begin position="978"/>
        <end position="988"/>
    </location>
</feature>
<keyword evidence="2" id="KW-0479">Metal-binding</keyword>
<dbReference type="InterPro" id="IPR011011">
    <property type="entry name" value="Znf_FYVE_PHD"/>
</dbReference>
<evidence type="ECO:0000259" key="9">
    <source>
        <dbReference type="PROSITE" id="PS50827"/>
    </source>
</evidence>
<feature type="region of interest" description="Disordered" evidence="7">
    <location>
        <begin position="619"/>
        <end position="645"/>
    </location>
</feature>
<dbReference type="Gene3D" id="2.30.30.1150">
    <property type="match status" value="1"/>
</dbReference>
<feature type="compositionally biased region" description="Gly residues" evidence="7">
    <location>
        <begin position="353"/>
        <end position="378"/>
    </location>
</feature>
<dbReference type="SUPFAM" id="SSF57903">
    <property type="entry name" value="FYVE/PHD zinc finger"/>
    <property type="match status" value="1"/>
</dbReference>
<feature type="compositionally biased region" description="Gly residues" evidence="7">
    <location>
        <begin position="394"/>
        <end position="407"/>
    </location>
</feature>
<evidence type="ECO:0000256" key="5">
    <source>
        <dbReference type="ARBA" id="ARBA00023242"/>
    </source>
</evidence>
<dbReference type="GO" id="GO:0045892">
    <property type="term" value="P:negative regulation of DNA-templated transcription"/>
    <property type="evidence" value="ECO:0007669"/>
    <property type="project" value="TreeGrafter"/>
</dbReference>
<dbReference type="InterPro" id="IPR019787">
    <property type="entry name" value="Znf_PHD-finger"/>
</dbReference>
<evidence type="ECO:0000313" key="10">
    <source>
        <dbReference type="Proteomes" id="UP001318040"/>
    </source>
</evidence>
<feature type="compositionally biased region" description="Basic and acidic residues" evidence="7">
    <location>
        <begin position="228"/>
        <end position="245"/>
    </location>
</feature>
<feature type="compositionally biased region" description="Basic residues" evidence="7">
    <location>
        <begin position="878"/>
        <end position="910"/>
    </location>
</feature>
<dbReference type="InterPro" id="IPR019786">
    <property type="entry name" value="Zinc_finger_PHD-type_CS"/>
</dbReference>
<feature type="compositionally biased region" description="Basic and acidic residues" evidence="7">
    <location>
        <begin position="481"/>
        <end position="500"/>
    </location>
</feature>
<dbReference type="PROSITE" id="PS50827">
    <property type="entry name" value="DDT"/>
    <property type="match status" value="1"/>
</dbReference>
<dbReference type="Proteomes" id="UP001318040">
    <property type="component" value="Chromosome 47"/>
</dbReference>
<evidence type="ECO:0000259" key="8">
    <source>
        <dbReference type="PROSITE" id="PS50016"/>
    </source>
</evidence>
<dbReference type="SMART" id="SM00249">
    <property type="entry name" value="PHD"/>
    <property type="match status" value="1"/>
</dbReference>
<feature type="domain" description="DDT" evidence="9">
    <location>
        <begin position="4"/>
        <end position="65"/>
    </location>
</feature>
<dbReference type="InterPro" id="IPR028938">
    <property type="entry name" value="Rsf1-like"/>
</dbReference>
<keyword evidence="5" id="KW-0539">Nucleus</keyword>
<dbReference type="PANTHER" id="PTHR14296">
    <property type="entry name" value="REMODELING AND SPACING FACTOR 1"/>
    <property type="match status" value="1"/>
</dbReference>
<dbReference type="RefSeq" id="XP_032828000.1">
    <property type="nucleotide sequence ID" value="XM_032972109.1"/>
</dbReference>
<keyword evidence="4" id="KW-0862">Zinc</keyword>
<evidence type="ECO:0000256" key="7">
    <source>
        <dbReference type="SAM" id="MobiDB-lite"/>
    </source>
</evidence>
<accession>A0AAJ7U3J7</accession>
<feature type="region of interest" description="Disordered" evidence="7">
    <location>
        <begin position="193"/>
        <end position="293"/>
    </location>
</feature>
<dbReference type="KEGG" id="pmrn:116952598"/>
<feature type="compositionally biased region" description="Basic and acidic residues" evidence="7">
    <location>
        <begin position="633"/>
        <end position="643"/>
    </location>
</feature>
<dbReference type="InterPro" id="IPR001965">
    <property type="entry name" value="Znf_PHD"/>
</dbReference>
<evidence type="ECO:0000256" key="4">
    <source>
        <dbReference type="ARBA" id="ARBA00022833"/>
    </source>
</evidence>
<evidence type="ECO:0000256" key="6">
    <source>
        <dbReference type="PROSITE-ProRule" id="PRU00146"/>
    </source>
</evidence>
<feature type="compositionally biased region" description="Low complexity" evidence="7">
    <location>
        <begin position="1097"/>
        <end position="1108"/>
    </location>
</feature>
<dbReference type="InterPro" id="IPR018501">
    <property type="entry name" value="DDT_dom"/>
</dbReference>
<gene>
    <name evidence="11" type="primary">RSF1</name>
</gene>
<evidence type="ECO:0000256" key="3">
    <source>
        <dbReference type="ARBA" id="ARBA00022771"/>
    </source>
</evidence>
<dbReference type="CTD" id="51773"/>
<feature type="compositionally biased region" description="Acidic residues" evidence="7">
    <location>
        <begin position="1139"/>
        <end position="1156"/>
    </location>
</feature>
<feature type="compositionally biased region" description="Basic and acidic residues" evidence="7">
    <location>
        <begin position="255"/>
        <end position="266"/>
    </location>
</feature>
<feature type="compositionally biased region" description="Acidic residues" evidence="7">
    <location>
        <begin position="505"/>
        <end position="519"/>
    </location>
</feature>
<reference evidence="11" key="1">
    <citation type="submission" date="2025-08" db="UniProtKB">
        <authorList>
            <consortium name="RefSeq"/>
        </authorList>
    </citation>
    <scope>IDENTIFICATION</scope>
    <source>
        <tissue evidence="11">Sperm</tissue>
    </source>
</reference>
<feature type="compositionally biased region" description="Low complexity" evidence="7">
    <location>
        <begin position="379"/>
        <end position="393"/>
    </location>
</feature>
<feature type="region of interest" description="Disordered" evidence="7">
    <location>
        <begin position="305"/>
        <end position="524"/>
    </location>
</feature>
<evidence type="ECO:0000313" key="11">
    <source>
        <dbReference type="RefSeq" id="XP_032828000.1"/>
    </source>
</evidence>
<feature type="compositionally biased region" description="Basic residues" evidence="7">
    <location>
        <begin position="932"/>
        <end position="945"/>
    </location>
</feature>